<dbReference type="SUPFAM" id="SSF57701">
    <property type="entry name" value="Zn2/Cys6 DNA-binding domain"/>
    <property type="match status" value="1"/>
</dbReference>
<name>A0A9P6SN00_9HELO</name>
<dbReference type="PROSITE" id="PS50048">
    <property type="entry name" value="ZN2_CY6_FUNGAL_2"/>
    <property type="match status" value="1"/>
</dbReference>
<dbReference type="InterPro" id="IPR001138">
    <property type="entry name" value="Zn2Cys6_DnaBD"/>
</dbReference>
<dbReference type="GO" id="GO:0000976">
    <property type="term" value="F:transcription cis-regulatory region binding"/>
    <property type="evidence" value="ECO:0007669"/>
    <property type="project" value="TreeGrafter"/>
</dbReference>
<evidence type="ECO:0000256" key="1">
    <source>
        <dbReference type="ARBA" id="ARBA00004123"/>
    </source>
</evidence>
<dbReference type="GO" id="GO:0008270">
    <property type="term" value="F:zinc ion binding"/>
    <property type="evidence" value="ECO:0007669"/>
    <property type="project" value="InterPro"/>
</dbReference>
<feature type="domain" description="Zn(2)-C6 fungal-type" evidence="5">
    <location>
        <begin position="9"/>
        <end position="37"/>
    </location>
</feature>
<dbReference type="Gene3D" id="4.10.240.10">
    <property type="entry name" value="Zn(2)-C6 fungal-type DNA-binding domain"/>
    <property type="match status" value="1"/>
</dbReference>
<dbReference type="Pfam" id="PF11951">
    <property type="entry name" value="Fungal_trans_2"/>
    <property type="match status" value="1"/>
</dbReference>
<dbReference type="Proteomes" id="UP000785200">
    <property type="component" value="Unassembled WGS sequence"/>
</dbReference>
<reference evidence="6" key="1">
    <citation type="submission" date="2019-07" db="EMBL/GenBank/DDBJ databases">
        <title>Hyphodiscus hymeniophilus genome sequencing and assembly.</title>
        <authorList>
            <person name="Kramer G."/>
            <person name="Nodwell J."/>
        </authorList>
    </citation>
    <scope>NUCLEOTIDE SEQUENCE</scope>
    <source>
        <strain evidence="6">ATCC 34498</strain>
    </source>
</reference>
<organism evidence="6 7">
    <name type="scientific">Hyphodiscus hymeniophilus</name>
    <dbReference type="NCBI Taxonomy" id="353542"/>
    <lineage>
        <taxon>Eukaryota</taxon>
        <taxon>Fungi</taxon>
        <taxon>Dikarya</taxon>
        <taxon>Ascomycota</taxon>
        <taxon>Pezizomycotina</taxon>
        <taxon>Leotiomycetes</taxon>
        <taxon>Helotiales</taxon>
        <taxon>Hyphodiscaceae</taxon>
        <taxon>Hyphodiscus</taxon>
    </lineage>
</organism>
<dbReference type="GO" id="GO:0000981">
    <property type="term" value="F:DNA-binding transcription factor activity, RNA polymerase II-specific"/>
    <property type="evidence" value="ECO:0007669"/>
    <property type="project" value="InterPro"/>
</dbReference>
<dbReference type="PANTHER" id="PTHR37534:SF26">
    <property type="entry name" value="TRANSCRIPTION FACTOR, PUTATIVE-RELATED"/>
    <property type="match status" value="1"/>
</dbReference>
<dbReference type="SMART" id="SM00066">
    <property type="entry name" value="GAL4"/>
    <property type="match status" value="1"/>
</dbReference>
<dbReference type="CDD" id="cd00067">
    <property type="entry name" value="GAL4"/>
    <property type="match status" value="1"/>
</dbReference>
<comment type="caution">
    <text evidence="6">The sequence shown here is derived from an EMBL/GenBank/DDBJ whole genome shotgun (WGS) entry which is preliminary data.</text>
</comment>
<dbReference type="AlphaFoldDB" id="A0A9P6SN00"/>
<protein>
    <submittedName>
        <fullName evidence="6">Pestheic acid cluster transcriptional regulator 3</fullName>
    </submittedName>
</protein>
<dbReference type="PANTHER" id="PTHR37534">
    <property type="entry name" value="TRANSCRIPTIONAL ACTIVATOR PROTEIN UGA3"/>
    <property type="match status" value="1"/>
</dbReference>
<keyword evidence="3" id="KW-0175">Coiled coil</keyword>
<feature type="region of interest" description="Disordered" evidence="4">
    <location>
        <begin position="71"/>
        <end position="99"/>
    </location>
</feature>
<feature type="coiled-coil region" evidence="3">
    <location>
        <begin position="441"/>
        <end position="468"/>
    </location>
</feature>
<evidence type="ECO:0000256" key="2">
    <source>
        <dbReference type="ARBA" id="ARBA00023242"/>
    </source>
</evidence>
<dbReference type="InterPro" id="IPR021858">
    <property type="entry name" value="Fun_TF"/>
</dbReference>
<keyword evidence="7" id="KW-1185">Reference proteome</keyword>
<dbReference type="InterPro" id="IPR036864">
    <property type="entry name" value="Zn2-C6_fun-type_DNA-bd_sf"/>
</dbReference>
<evidence type="ECO:0000256" key="3">
    <source>
        <dbReference type="SAM" id="Coils"/>
    </source>
</evidence>
<dbReference type="OrthoDB" id="5213892at2759"/>
<dbReference type="GO" id="GO:0045944">
    <property type="term" value="P:positive regulation of transcription by RNA polymerase II"/>
    <property type="evidence" value="ECO:0007669"/>
    <property type="project" value="TreeGrafter"/>
</dbReference>
<feature type="compositionally biased region" description="Polar residues" evidence="4">
    <location>
        <begin position="77"/>
        <end position="99"/>
    </location>
</feature>
<dbReference type="PROSITE" id="PS00463">
    <property type="entry name" value="ZN2_CY6_FUNGAL_1"/>
    <property type="match status" value="1"/>
</dbReference>
<sequence length="574" mass="64455">MSGSRSTTGCWTCRIRRKKCDDGKPSCHGCTFRQLTCHGYGPKPAWMDSAESQKAEVEKIKQAVNQNFRSRRAYRISKSTARSHPNSKASETQKGLASNSALTGLTDSLDENIARFANLKPTKIEGVPMTSSHLEARSHLPDITAQLPTGLSRQPDAKIKASGRSETKVYPFSFHPDAPLAENEHELSLILYYLNNVFPLQYYFYQPASLERGRGWVLGLLLRARSSYFTALAFSCVYQILFIHRGNISMQQKLLVDFDRYHSLALSELQAQLDILPTVSGYDHLRLGVDILACMMQLMSIEVFRETKEWDGFKDNWEVHLDAAGALLSVIGTDLRISSASSPSSSDGEGDTEQPRLLTETQSLLPLNEIAALDLFMTSYMWGDIFRCASTGHSSSSDLFSYVSYLEEDRVHLDRTMGCRNWAMIGIKKISSLETWRQTMRQSRTLNIEALSRQAAEIEAELHNGLESVFKDQSTLTTYEQECNLVTQLYALSALVYLTVVVSGCMAIDSQKKDFKQLLTDAHTAGNMLGTLWNGLEIMEEFWRLREDAEFMQTANKCAWAIAMDSLGAKILLI</sequence>
<evidence type="ECO:0000313" key="6">
    <source>
        <dbReference type="EMBL" id="KAG0645625.1"/>
    </source>
</evidence>
<dbReference type="Pfam" id="PF00172">
    <property type="entry name" value="Zn_clus"/>
    <property type="match status" value="1"/>
</dbReference>
<proteinExistence type="predicted"/>
<comment type="subcellular location">
    <subcellularLocation>
        <location evidence="1">Nucleus</location>
    </subcellularLocation>
</comment>
<accession>A0A9P6SN00</accession>
<evidence type="ECO:0000256" key="4">
    <source>
        <dbReference type="SAM" id="MobiDB-lite"/>
    </source>
</evidence>
<dbReference type="GO" id="GO:0005634">
    <property type="term" value="C:nucleus"/>
    <property type="evidence" value="ECO:0007669"/>
    <property type="project" value="UniProtKB-SubCell"/>
</dbReference>
<gene>
    <name evidence="6" type="ORF">D0Z07_8490</name>
</gene>
<evidence type="ECO:0000259" key="5">
    <source>
        <dbReference type="PROSITE" id="PS50048"/>
    </source>
</evidence>
<dbReference type="EMBL" id="VNKQ01000018">
    <property type="protein sequence ID" value="KAG0645625.1"/>
    <property type="molecule type" value="Genomic_DNA"/>
</dbReference>
<keyword evidence="2" id="KW-0539">Nucleus</keyword>
<evidence type="ECO:0000313" key="7">
    <source>
        <dbReference type="Proteomes" id="UP000785200"/>
    </source>
</evidence>